<evidence type="ECO:0000313" key="3">
    <source>
        <dbReference type="Proteomes" id="UP000691718"/>
    </source>
</evidence>
<reference evidence="2" key="1">
    <citation type="submission" date="2021-04" db="EMBL/GenBank/DDBJ databases">
        <authorList>
            <person name="Tunstrom K."/>
        </authorList>
    </citation>
    <scope>NUCLEOTIDE SEQUENCE</scope>
</reference>
<keyword evidence="3" id="KW-1185">Reference proteome</keyword>
<dbReference type="AlphaFoldDB" id="A0A8S3XWZ4"/>
<sequence>MDAIVPKSFDKVLFFTTSKESRSKGSRNRDFEDIFRSWLSQYLSERQWTEVHGISIERNCWLMASLQNCEWKTQISPKSGKSRTIKPRREEYDSGLDGR</sequence>
<feature type="region of interest" description="Disordered" evidence="1">
    <location>
        <begin position="76"/>
        <end position="99"/>
    </location>
</feature>
<accession>A0A8S3XWZ4</accession>
<evidence type="ECO:0000313" key="2">
    <source>
        <dbReference type="EMBL" id="CAG5044220.1"/>
    </source>
</evidence>
<name>A0A8S3XWZ4_PARAO</name>
<proteinExistence type="predicted"/>
<dbReference type="EMBL" id="CAJQZP010001411">
    <property type="protein sequence ID" value="CAG5044220.1"/>
    <property type="molecule type" value="Genomic_DNA"/>
</dbReference>
<evidence type="ECO:0000256" key="1">
    <source>
        <dbReference type="SAM" id="MobiDB-lite"/>
    </source>
</evidence>
<comment type="caution">
    <text evidence="2">The sequence shown here is derived from an EMBL/GenBank/DDBJ whole genome shotgun (WGS) entry which is preliminary data.</text>
</comment>
<feature type="compositionally biased region" description="Basic and acidic residues" evidence="1">
    <location>
        <begin position="87"/>
        <end position="99"/>
    </location>
</feature>
<dbReference type="Proteomes" id="UP000691718">
    <property type="component" value="Unassembled WGS sequence"/>
</dbReference>
<organism evidence="2 3">
    <name type="scientific">Parnassius apollo</name>
    <name type="common">Apollo butterfly</name>
    <name type="synonym">Papilio apollo</name>
    <dbReference type="NCBI Taxonomy" id="110799"/>
    <lineage>
        <taxon>Eukaryota</taxon>
        <taxon>Metazoa</taxon>
        <taxon>Ecdysozoa</taxon>
        <taxon>Arthropoda</taxon>
        <taxon>Hexapoda</taxon>
        <taxon>Insecta</taxon>
        <taxon>Pterygota</taxon>
        <taxon>Neoptera</taxon>
        <taxon>Endopterygota</taxon>
        <taxon>Lepidoptera</taxon>
        <taxon>Glossata</taxon>
        <taxon>Ditrysia</taxon>
        <taxon>Papilionoidea</taxon>
        <taxon>Papilionidae</taxon>
        <taxon>Parnassiinae</taxon>
        <taxon>Parnassini</taxon>
        <taxon>Parnassius</taxon>
        <taxon>Parnassius</taxon>
    </lineage>
</organism>
<protein>
    <submittedName>
        <fullName evidence="2">(apollo) hypothetical protein</fullName>
    </submittedName>
</protein>
<gene>
    <name evidence="2" type="ORF">PAPOLLO_LOCUS22959</name>
</gene>